<keyword evidence="1" id="KW-0853">WD repeat</keyword>
<dbReference type="PROSITE" id="PS50082">
    <property type="entry name" value="WD_REPEATS_2"/>
    <property type="match status" value="1"/>
</dbReference>
<protein>
    <submittedName>
        <fullName evidence="2">RCG23001</fullName>
    </submittedName>
</protein>
<gene>
    <name evidence="2" type="ORF">rCG_23001</name>
</gene>
<dbReference type="Gene3D" id="2.130.10.10">
    <property type="entry name" value="YVTN repeat-like/Quinoprotein amine dehydrogenase"/>
    <property type="match status" value="1"/>
</dbReference>
<accession>A6KB23</accession>
<dbReference type="InterPro" id="IPR001680">
    <property type="entry name" value="WD40_rpt"/>
</dbReference>
<dbReference type="SMART" id="SM00320">
    <property type="entry name" value="WD40"/>
    <property type="match status" value="1"/>
</dbReference>
<evidence type="ECO:0000313" key="2">
    <source>
        <dbReference type="EMBL" id="EDL99842.1"/>
    </source>
</evidence>
<dbReference type="Pfam" id="PF00400">
    <property type="entry name" value="WD40"/>
    <property type="match status" value="1"/>
</dbReference>
<evidence type="ECO:0000256" key="1">
    <source>
        <dbReference type="PROSITE-ProRule" id="PRU00221"/>
    </source>
</evidence>
<proteinExistence type="predicted"/>
<dbReference type="PROSITE" id="PS50294">
    <property type="entry name" value="WD_REPEATS_REGION"/>
    <property type="match status" value="1"/>
</dbReference>
<name>A6KB23_RAT</name>
<dbReference type="SUPFAM" id="SSF50998">
    <property type="entry name" value="Quinoprotein alcohol dehydrogenase-like"/>
    <property type="match status" value="1"/>
</dbReference>
<dbReference type="Proteomes" id="UP000234681">
    <property type="component" value="Chromosome 1"/>
</dbReference>
<dbReference type="AlphaFoldDB" id="A6KB23"/>
<evidence type="ECO:0000313" key="3">
    <source>
        <dbReference type="Proteomes" id="UP000234681"/>
    </source>
</evidence>
<sequence length="44" mass="4672">MGSSSFLYRLAGHTDTVTEVAFNPAASQLITATLDGKLQLFVAE</sequence>
<dbReference type="EMBL" id="CH474033">
    <property type="protein sequence ID" value="EDL99842.1"/>
    <property type="molecule type" value="Genomic_DNA"/>
</dbReference>
<dbReference type="InterPro" id="IPR015943">
    <property type="entry name" value="WD40/YVTN_repeat-like_dom_sf"/>
</dbReference>
<feature type="repeat" description="WD" evidence="1">
    <location>
        <begin position="10"/>
        <end position="44"/>
    </location>
</feature>
<reference evidence="2 3" key="1">
    <citation type="submission" date="2005-09" db="EMBL/GenBank/DDBJ databases">
        <authorList>
            <person name="Mural R.J."/>
            <person name="Li P.W."/>
            <person name="Adams M.D."/>
            <person name="Amanatides P.G."/>
            <person name="Baden-Tillson H."/>
            <person name="Barnstead M."/>
            <person name="Chin S.H."/>
            <person name="Dew I."/>
            <person name="Evans C.A."/>
            <person name="Ferriera S."/>
            <person name="Flanigan M."/>
            <person name="Fosler C."/>
            <person name="Glodek A."/>
            <person name="Gu Z."/>
            <person name="Holt R.A."/>
            <person name="Jennings D."/>
            <person name="Kraft C.L."/>
            <person name="Lu F."/>
            <person name="Nguyen T."/>
            <person name="Nusskern D.R."/>
            <person name="Pfannkoch C.M."/>
            <person name="Sitter C."/>
            <person name="Sutton G.G."/>
            <person name="Venter J.C."/>
            <person name="Wang Z."/>
            <person name="Woodage T."/>
            <person name="Zheng X.H."/>
            <person name="Zhong F."/>
        </authorList>
    </citation>
    <scope>NUCLEOTIDE SEQUENCE [LARGE SCALE GENOMIC DNA]</scope>
    <source>
        <strain>BN</strain>
        <strain evidence="3">Sprague-Dawley</strain>
    </source>
</reference>
<organism evidence="2 3">
    <name type="scientific">Rattus norvegicus</name>
    <name type="common">Rat</name>
    <dbReference type="NCBI Taxonomy" id="10116"/>
    <lineage>
        <taxon>Eukaryota</taxon>
        <taxon>Metazoa</taxon>
        <taxon>Chordata</taxon>
        <taxon>Craniata</taxon>
        <taxon>Vertebrata</taxon>
        <taxon>Euteleostomi</taxon>
        <taxon>Mammalia</taxon>
        <taxon>Eutheria</taxon>
        <taxon>Euarchontoglires</taxon>
        <taxon>Glires</taxon>
        <taxon>Rodentia</taxon>
        <taxon>Myomorpha</taxon>
        <taxon>Muroidea</taxon>
        <taxon>Muridae</taxon>
        <taxon>Murinae</taxon>
        <taxon>Rattus</taxon>
    </lineage>
</organism>
<dbReference type="InterPro" id="IPR011047">
    <property type="entry name" value="Quinoprotein_ADH-like_sf"/>
</dbReference>